<dbReference type="HOGENOM" id="CLU_1888384_0_0_1"/>
<evidence type="ECO:0000256" key="1">
    <source>
        <dbReference type="ARBA" id="ARBA00022884"/>
    </source>
</evidence>
<dbReference type="AlphaFoldDB" id="T1IGW7"/>
<evidence type="ECO:0000313" key="4">
    <source>
        <dbReference type="EnsemblMetazoa" id="SMAR000070-PA"/>
    </source>
</evidence>
<protein>
    <recommendedName>
        <fullName evidence="3">RRM domain-containing protein</fullName>
    </recommendedName>
</protein>
<dbReference type="EMBL" id="JH429636">
    <property type="status" value="NOT_ANNOTATED_CDS"/>
    <property type="molecule type" value="Genomic_DNA"/>
</dbReference>
<dbReference type="eggNOG" id="KOG0144">
    <property type="taxonomic scope" value="Eukaryota"/>
</dbReference>
<dbReference type="GO" id="GO:0003723">
    <property type="term" value="F:RNA binding"/>
    <property type="evidence" value="ECO:0007669"/>
    <property type="project" value="UniProtKB-UniRule"/>
</dbReference>
<proteinExistence type="predicted"/>
<name>T1IGW7_STRMM</name>
<feature type="domain" description="RRM" evidence="3">
    <location>
        <begin position="65"/>
        <end position="135"/>
    </location>
</feature>
<dbReference type="Proteomes" id="UP000014500">
    <property type="component" value="Unassembled WGS sequence"/>
</dbReference>
<keyword evidence="1 2" id="KW-0694">RNA-binding</keyword>
<evidence type="ECO:0000313" key="5">
    <source>
        <dbReference type="Proteomes" id="UP000014500"/>
    </source>
</evidence>
<reference evidence="4" key="2">
    <citation type="submission" date="2015-02" db="UniProtKB">
        <authorList>
            <consortium name="EnsemblMetazoa"/>
        </authorList>
    </citation>
    <scope>IDENTIFICATION</scope>
</reference>
<dbReference type="Gene3D" id="3.30.70.330">
    <property type="match status" value="1"/>
</dbReference>
<dbReference type="SUPFAM" id="SSF54928">
    <property type="entry name" value="RNA-binding domain, RBD"/>
    <property type="match status" value="1"/>
</dbReference>
<dbReference type="InterPro" id="IPR000504">
    <property type="entry name" value="RRM_dom"/>
</dbReference>
<organism evidence="4 5">
    <name type="scientific">Strigamia maritima</name>
    <name type="common">European centipede</name>
    <name type="synonym">Geophilus maritimus</name>
    <dbReference type="NCBI Taxonomy" id="126957"/>
    <lineage>
        <taxon>Eukaryota</taxon>
        <taxon>Metazoa</taxon>
        <taxon>Ecdysozoa</taxon>
        <taxon>Arthropoda</taxon>
        <taxon>Myriapoda</taxon>
        <taxon>Chilopoda</taxon>
        <taxon>Pleurostigmophora</taxon>
        <taxon>Geophilomorpha</taxon>
        <taxon>Linotaeniidae</taxon>
        <taxon>Strigamia</taxon>
    </lineage>
</organism>
<reference evidence="5" key="1">
    <citation type="submission" date="2011-05" db="EMBL/GenBank/DDBJ databases">
        <authorList>
            <person name="Richards S.R."/>
            <person name="Qu J."/>
            <person name="Jiang H."/>
            <person name="Jhangiani S.N."/>
            <person name="Agravi P."/>
            <person name="Goodspeed R."/>
            <person name="Gross S."/>
            <person name="Mandapat C."/>
            <person name="Jackson L."/>
            <person name="Mathew T."/>
            <person name="Pu L."/>
            <person name="Thornton R."/>
            <person name="Saada N."/>
            <person name="Wilczek-Boney K.B."/>
            <person name="Lee S."/>
            <person name="Kovar C."/>
            <person name="Wu Y."/>
            <person name="Scherer S.E."/>
            <person name="Worley K.C."/>
            <person name="Muzny D.M."/>
            <person name="Gibbs R."/>
        </authorList>
    </citation>
    <scope>NUCLEOTIDE SEQUENCE</scope>
    <source>
        <strain evidence="5">Brora</strain>
    </source>
</reference>
<accession>T1IGW7</accession>
<dbReference type="InterPro" id="IPR012677">
    <property type="entry name" value="Nucleotide-bd_a/b_plait_sf"/>
</dbReference>
<evidence type="ECO:0000259" key="3">
    <source>
        <dbReference type="PROSITE" id="PS50102"/>
    </source>
</evidence>
<dbReference type="PROSITE" id="PS50102">
    <property type="entry name" value="RRM"/>
    <property type="match status" value="1"/>
</dbReference>
<keyword evidence="5" id="KW-1185">Reference proteome</keyword>
<sequence length="135" mass="15400">MCWASLAKRDLGPRYGLSIPARGWLSMVGMWTVIGVSNENVTSVFMMGTMNSQPIKPDQPDPDAIKMFVGQIPRTMDESDLRKMFEEFGDVYQINVLRDKVTGQSKANLEIYQKKRLTNNVALNDDDVHNYRIIQ</sequence>
<dbReference type="STRING" id="126957.T1IGW7"/>
<dbReference type="InterPro" id="IPR035979">
    <property type="entry name" value="RBD_domain_sf"/>
</dbReference>
<dbReference type="Pfam" id="PF00076">
    <property type="entry name" value="RRM_1"/>
    <property type="match status" value="1"/>
</dbReference>
<dbReference type="PhylomeDB" id="T1IGW7"/>
<evidence type="ECO:0000256" key="2">
    <source>
        <dbReference type="PROSITE-ProRule" id="PRU00176"/>
    </source>
</evidence>
<dbReference type="EnsemblMetazoa" id="SMAR000070-RA">
    <property type="protein sequence ID" value="SMAR000070-PA"/>
    <property type="gene ID" value="SMAR000070"/>
</dbReference>